<dbReference type="EMBL" id="JAUSUA010000001">
    <property type="protein sequence ID" value="MDQ0205704.1"/>
    <property type="molecule type" value="Genomic_DNA"/>
</dbReference>
<evidence type="ECO:0000256" key="8">
    <source>
        <dbReference type="SAM" id="Phobius"/>
    </source>
</evidence>
<dbReference type="PROSITE" id="PS50850">
    <property type="entry name" value="MFS"/>
    <property type="match status" value="1"/>
</dbReference>
<dbReference type="InterPro" id="IPR020846">
    <property type="entry name" value="MFS_dom"/>
</dbReference>
<dbReference type="InterPro" id="IPR036259">
    <property type="entry name" value="MFS_trans_sf"/>
</dbReference>
<dbReference type="Proteomes" id="UP001225034">
    <property type="component" value="Unassembled WGS sequence"/>
</dbReference>
<feature type="transmembrane region" description="Helical" evidence="8">
    <location>
        <begin position="318"/>
        <end position="339"/>
    </location>
</feature>
<dbReference type="SUPFAM" id="SSF103473">
    <property type="entry name" value="MFS general substrate transporter"/>
    <property type="match status" value="1"/>
</dbReference>
<feature type="transmembrane region" description="Helical" evidence="8">
    <location>
        <begin position="220"/>
        <end position="240"/>
    </location>
</feature>
<evidence type="ECO:0000313" key="11">
    <source>
        <dbReference type="Proteomes" id="UP001225034"/>
    </source>
</evidence>
<protein>
    <submittedName>
        <fullName evidence="10">YNFM family putative membrane transporter</fullName>
    </submittedName>
</protein>
<dbReference type="CDD" id="cd17324">
    <property type="entry name" value="MFS_NepI_like"/>
    <property type="match status" value="1"/>
</dbReference>
<feature type="transmembrane region" description="Helical" evidence="8">
    <location>
        <begin position="21"/>
        <end position="43"/>
    </location>
</feature>
<keyword evidence="6 8" id="KW-1133">Transmembrane helix</keyword>
<dbReference type="Pfam" id="PF07690">
    <property type="entry name" value="MFS_1"/>
    <property type="match status" value="1"/>
</dbReference>
<evidence type="ECO:0000256" key="3">
    <source>
        <dbReference type="ARBA" id="ARBA00022448"/>
    </source>
</evidence>
<feature type="transmembrane region" description="Helical" evidence="8">
    <location>
        <begin position="55"/>
        <end position="75"/>
    </location>
</feature>
<comment type="caution">
    <text evidence="10">The sequence shown here is derived from an EMBL/GenBank/DDBJ whole genome shotgun (WGS) entry which is preliminary data.</text>
</comment>
<evidence type="ECO:0000256" key="5">
    <source>
        <dbReference type="ARBA" id="ARBA00022692"/>
    </source>
</evidence>
<dbReference type="InterPro" id="IPR011701">
    <property type="entry name" value="MFS"/>
</dbReference>
<evidence type="ECO:0000256" key="6">
    <source>
        <dbReference type="ARBA" id="ARBA00022989"/>
    </source>
</evidence>
<keyword evidence="3" id="KW-0813">Transport</keyword>
<reference evidence="10 11" key="1">
    <citation type="submission" date="2023-07" db="EMBL/GenBank/DDBJ databases">
        <title>Genomic Encyclopedia of Type Strains, Phase IV (KMG-IV): sequencing the most valuable type-strain genomes for metagenomic binning, comparative biology and taxonomic classification.</title>
        <authorList>
            <person name="Goeker M."/>
        </authorList>
    </citation>
    <scope>NUCLEOTIDE SEQUENCE [LARGE SCALE GENOMIC DNA]</scope>
    <source>
        <strain evidence="10 11">DSM 19154</strain>
    </source>
</reference>
<proteinExistence type="inferred from homology"/>
<keyword evidence="11" id="KW-1185">Reference proteome</keyword>
<organism evidence="10 11">
    <name type="scientific">Alkalicoccobacillus murimartini</name>
    <dbReference type="NCBI Taxonomy" id="171685"/>
    <lineage>
        <taxon>Bacteria</taxon>
        <taxon>Bacillati</taxon>
        <taxon>Bacillota</taxon>
        <taxon>Bacilli</taxon>
        <taxon>Bacillales</taxon>
        <taxon>Bacillaceae</taxon>
        <taxon>Alkalicoccobacillus</taxon>
    </lineage>
</organism>
<dbReference type="PANTHER" id="PTHR43271:SF1">
    <property type="entry name" value="INNER MEMBRANE TRANSPORT PROTEIN YNFM"/>
    <property type="match status" value="1"/>
</dbReference>
<evidence type="ECO:0000256" key="4">
    <source>
        <dbReference type="ARBA" id="ARBA00022475"/>
    </source>
</evidence>
<feature type="transmembrane region" description="Helical" evidence="8">
    <location>
        <begin position="378"/>
        <end position="396"/>
    </location>
</feature>
<evidence type="ECO:0000259" key="9">
    <source>
        <dbReference type="PROSITE" id="PS50850"/>
    </source>
</evidence>
<accession>A0ABT9YDA7</accession>
<evidence type="ECO:0000313" key="10">
    <source>
        <dbReference type="EMBL" id="MDQ0205704.1"/>
    </source>
</evidence>
<dbReference type="Gene3D" id="1.20.1250.20">
    <property type="entry name" value="MFS general substrate transporter like domains"/>
    <property type="match status" value="1"/>
</dbReference>
<evidence type="ECO:0000256" key="1">
    <source>
        <dbReference type="ARBA" id="ARBA00004651"/>
    </source>
</evidence>
<evidence type="ECO:0000256" key="2">
    <source>
        <dbReference type="ARBA" id="ARBA00008335"/>
    </source>
</evidence>
<feature type="domain" description="Major facilitator superfamily (MFS) profile" evidence="9">
    <location>
        <begin position="17"/>
        <end position="400"/>
    </location>
</feature>
<gene>
    <name evidence="10" type="ORF">J2S05_000478</name>
</gene>
<feature type="transmembrane region" description="Helical" evidence="8">
    <location>
        <begin position="260"/>
        <end position="279"/>
    </location>
</feature>
<feature type="transmembrane region" description="Helical" evidence="8">
    <location>
        <begin position="351"/>
        <end position="372"/>
    </location>
</feature>
<keyword evidence="4" id="KW-1003">Cell membrane</keyword>
<name>A0ABT9YDA7_9BACI</name>
<keyword evidence="5 8" id="KW-0812">Transmembrane</keyword>
<keyword evidence="7 8" id="KW-0472">Membrane</keyword>
<evidence type="ECO:0000256" key="7">
    <source>
        <dbReference type="ARBA" id="ARBA00023136"/>
    </source>
</evidence>
<feature type="transmembrane region" description="Helical" evidence="8">
    <location>
        <begin position="145"/>
        <end position="164"/>
    </location>
</feature>
<feature type="transmembrane region" description="Helical" evidence="8">
    <location>
        <begin position="291"/>
        <end position="312"/>
    </location>
</feature>
<sequence length="405" mass="43825">MNDVMKDTQYIKKGTKLYHKTNLAFFVAGFNTFTILYCVQPLLPTFTHHYEISPTVASLSLSLTTIALAIAMLFFGSLSDALGRKKVMLFSMIAASIICLVIPFSPTFQWLLILRTIQGIALAGLPSIAMAYLSEEISPKSLGAAMGLYICGNALGSTFGRMFSGMVSGVADWQTAIFLVGIISLIASIIFGLFLPRSSNFRPSNLDVGRMGRSLKGHLLNGKLICLFILGFILLGTNVAMFNYMSFTLLEEPYSLSQSVVSSIFLFFILGMVSSIIAGKMVDSYGKKRTVIISLSIVLVGVALTLSSNLLLKLGGTAISVYGIFSGHSVASSWVGAIVSQNKAQATSLYLFFYYAGSSVIGTLGGVIWSTIGWNGVVWMNILFIVIAFFIMNILFKKSEKDAVA</sequence>
<feature type="transmembrane region" description="Helical" evidence="8">
    <location>
        <begin position="176"/>
        <end position="195"/>
    </location>
</feature>
<feature type="transmembrane region" description="Helical" evidence="8">
    <location>
        <begin position="87"/>
        <end position="104"/>
    </location>
</feature>
<comment type="similarity">
    <text evidence="2">Belongs to the major facilitator superfamily.</text>
</comment>
<comment type="subcellular location">
    <subcellularLocation>
        <location evidence="1">Cell membrane</location>
        <topology evidence="1">Multi-pass membrane protein</topology>
    </subcellularLocation>
</comment>
<feature type="transmembrane region" description="Helical" evidence="8">
    <location>
        <begin position="110"/>
        <end position="133"/>
    </location>
</feature>
<dbReference type="PANTHER" id="PTHR43271">
    <property type="entry name" value="BLL2771 PROTEIN"/>
    <property type="match status" value="1"/>
</dbReference>